<keyword evidence="5" id="KW-0560">Oxidoreductase</keyword>
<comment type="similarity">
    <text evidence="7">Belongs to the chloroperoxidase family.</text>
</comment>
<dbReference type="Gene3D" id="1.10.489.10">
    <property type="entry name" value="Chloroperoxidase-like"/>
    <property type="match status" value="1"/>
</dbReference>
<evidence type="ECO:0000256" key="4">
    <source>
        <dbReference type="ARBA" id="ARBA00022723"/>
    </source>
</evidence>
<evidence type="ECO:0000313" key="11">
    <source>
        <dbReference type="Proteomes" id="UP001345827"/>
    </source>
</evidence>
<proteinExistence type="inferred from homology"/>
<keyword evidence="11" id="KW-1185">Reference proteome</keyword>
<evidence type="ECO:0000256" key="2">
    <source>
        <dbReference type="ARBA" id="ARBA00022559"/>
    </source>
</evidence>
<evidence type="ECO:0000256" key="1">
    <source>
        <dbReference type="ARBA" id="ARBA00001970"/>
    </source>
</evidence>
<keyword evidence="3" id="KW-0349">Heme</keyword>
<dbReference type="InterPro" id="IPR000028">
    <property type="entry name" value="Chloroperoxidase"/>
</dbReference>
<protein>
    <recommendedName>
        <fullName evidence="9">Heme haloperoxidase family profile domain-containing protein</fullName>
    </recommendedName>
</protein>
<organism evidence="10 11">
    <name type="scientific">Vermiconidia calcicola</name>
    <dbReference type="NCBI Taxonomy" id="1690605"/>
    <lineage>
        <taxon>Eukaryota</taxon>
        <taxon>Fungi</taxon>
        <taxon>Dikarya</taxon>
        <taxon>Ascomycota</taxon>
        <taxon>Pezizomycotina</taxon>
        <taxon>Dothideomycetes</taxon>
        <taxon>Dothideomycetidae</taxon>
        <taxon>Mycosphaerellales</taxon>
        <taxon>Extremaceae</taxon>
        <taxon>Vermiconidia</taxon>
    </lineage>
</organism>
<dbReference type="PROSITE" id="PS51405">
    <property type="entry name" value="HEME_HALOPEROXIDASE"/>
    <property type="match status" value="1"/>
</dbReference>
<dbReference type="InterPro" id="IPR036851">
    <property type="entry name" value="Chloroperoxidase-like_sf"/>
</dbReference>
<evidence type="ECO:0000256" key="8">
    <source>
        <dbReference type="SAM" id="MobiDB-lite"/>
    </source>
</evidence>
<accession>A0AAV9QD31</accession>
<dbReference type="PANTHER" id="PTHR33577:SF9">
    <property type="entry name" value="PEROXIDASE STCC"/>
    <property type="match status" value="1"/>
</dbReference>
<dbReference type="PANTHER" id="PTHR33577">
    <property type="entry name" value="STERIGMATOCYSTIN BIOSYNTHESIS PEROXIDASE STCC-RELATED"/>
    <property type="match status" value="1"/>
</dbReference>
<dbReference type="Pfam" id="PF01328">
    <property type="entry name" value="Peroxidase_2"/>
    <property type="match status" value="1"/>
</dbReference>
<dbReference type="SUPFAM" id="SSF47571">
    <property type="entry name" value="Cloroperoxidase"/>
    <property type="match status" value="1"/>
</dbReference>
<dbReference type="Proteomes" id="UP001345827">
    <property type="component" value="Unassembled WGS sequence"/>
</dbReference>
<feature type="domain" description="Heme haloperoxidase family profile" evidence="9">
    <location>
        <begin position="45"/>
        <end position="315"/>
    </location>
</feature>
<gene>
    <name evidence="10" type="ORF">LTR25_003816</name>
</gene>
<evidence type="ECO:0000259" key="9">
    <source>
        <dbReference type="PROSITE" id="PS51405"/>
    </source>
</evidence>
<dbReference type="GO" id="GO:0046872">
    <property type="term" value="F:metal ion binding"/>
    <property type="evidence" value="ECO:0007669"/>
    <property type="project" value="UniProtKB-KW"/>
</dbReference>
<evidence type="ECO:0000256" key="5">
    <source>
        <dbReference type="ARBA" id="ARBA00023002"/>
    </source>
</evidence>
<reference evidence="10 11" key="1">
    <citation type="submission" date="2023-06" db="EMBL/GenBank/DDBJ databases">
        <title>Black Yeasts Isolated from many extreme environments.</title>
        <authorList>
            <person name="Coleine C."/>
            <person name="Stajich J.E."/>
            <person name="Selbmann L."/>
        </authorList>
    </citation>
    <scope>NUCLEOTIDE SEQUENCE [LARGE SCALE GENOMIC DNA]</scope>
    <source>
        <strain evidence="10 11">CCFEE 5887</strain>
    </source>
</reference>
<evidence type="ECO:0000313" key="10">
    <source>
        <dbReference type="EMBL" id="KAK5540111.1"/>
    </source>
</evidence>
<keyword evidence="6" id="KW-0408">Iron</keyword>
<evidence type="ECO:0000256" key="6">
    <source>
        <dbReference type="ARBA" id="ARBA00023004"/>
    </source>
</evidence>
<sequence length="321" mass="35492">MTLNLLPKPASTARPQPTPPRMSTSTGTFLDKSSAEENTTPLDKGTGTYTPSSPSDLRSPCPMINALANHNYLFHDGRNITAADFSSAMSLVGLSPFLGALFSNAVFLEHPTPTPTSSPSAPAPGFFASFLSRLRAILANPWEILPHRLGVLLPCNLRTQTNPEGRKVRVLNLDQLSLHGAIEHDISLSRRDTLQGDNHTPQADLIEQILSAASSDGGKTFSMDDLCALRRRRIETQRLKNPELQYGPFEHELGCGEIALLLKVFGDGTRVRSDYLRAFFVEERLPIKEGWRIGRRSWWRALGLVGLKWTVEKVKRRIGSV</sequence>
<dbReference type="GO" id="GO:0004601">
    <property type="term" value="F:peroxidase activity"/>
    <property type="evidence" value="ECO:0007669"/>
    <property type="project" value="UniProtKB-KW"/>
</dbReference>
<evidence type="ECO:0000256" key="3">
    <source>
        <dbReference type="ARBA" id="ARBA00022617"/>
    </source>
</evidence>
<feature type="compositionally biased region" description="Polar residues" evidence="8">
    <location>
        <begin position="36"/>
        <end position="56"/>
    </location>
</feature>
<comment type="cofactor">
    <cofactor evidence="1">
        <name>heme b</name>
        <dbReference type="ChEBI" id="CHEBI:60344"/>
    </cofactor>
</comment>
<evidence type="ECO:0000256" key="7">
    <source>
        <dbReference type="ARBA" id="ARBA00025795"/>
    </source>
</evidence>
<name>A0AAV9QD31_9PEZI</name>
<dbReference type="EMBL" id="JAXLQG010000005">
    <property type="protein sequence ID" value="KAK5540111.1"/>
    <property type="molecule type" value="Genomic_DNA"/>
</dbReference>
<feature type="region of interest" description="Disordered" evidence="8">
    <location>
        <begin position="1"/>
        <end position="56"/>
    </location>
</feature>
<comment type="caution">
    <text evidence="10">The sequence shown here is derived from an EMBL/GenBank/DDBJ whole genome shotgun (WGS) entry which is preliminary data.</text>
</comment>
<keyword evidence="4" id="KW-0479">Metal-binding</keyword>
<dbReference type="AlphaFoldDB" id="A0AAV9QD31"/>
<keyword evidence="2" id="KW-0575">Peroxidase</keyword>